<dbReference type="InterPro" id="IPR036291">
    <property type="entry name" value="NAD(P)-bd_dom_sf"/>
</dbReference>
<keyword evidence="4" id="KW-1185">Reference proteome</keyword>
<accession>A0A1I3N094</accession>
<reference evidence="3 4" key="1">
    <citation type="submission" date="2016-10" db="EMBL/GenBank/DDBJ databases">
        <authorList>
            <person name="de Groot N.N."/>
        </authorList>
    </citation>
    <scope>NUCLEOTIDE SEQUENCE [LARGE SCALE GENOMIC DNA]</scope>
    <source>
        <strain evidence="3 4">RK1</strain>
    </source>
</reference>
<protein>
    <submittedName>
        <fullName evidence="3">dTDP-L-rhamnose 4-epimerase</fullName>
    </submittedName>
</protein>
<dbReference type="AlphaFoldDB" id="A0A1I3N094"/>
<gene>
    <name evidence="3" type="ORF">SAMN05444682_10756</name>
</gene>
<dbReference type="SUPFAM" id="SSF51735">
    <property type="entry name" value="NAD(P)-binding Rossmann-fold domains"/>
    <property type="match status" value="1"/>
</dbReference>
<dbReference type="RefSeq" id="WP_090628020.1">
    <property type="nucleotide sequence ID" value="NZ_FOQO01000007.1"/>
</dbReference>
<dbReference type="STRING" id="1477437.SAMN05444682_10756"/>
<proteinExistence type="inferred from homology"/>
<feature type="domain" description="NAD-dependent epimerase/dehydratase" evidence="2">
    <location>
        <begin position="3"/>
        <end position="141"/>
    </location>
</feature>
<sequence>MNILISGGAGFIGSSLALRLVELGHRVTVLDNLLSQVHGREAAQHSYLYQRIQKKVSFVYGDVTKREDWEKCLAGQQVVVHLAAETGTGQSMYKIAHYTSVNMLGTAQLLDILTNKRDHSVTKVLIASSRAVYGEGKYKTEAGEIIYPNSRKKEDLDCGRFEIAGEVPNQKLKVVATDELSKLHPTSVYGLTKLYQEQLLTTVCPTIGITPVVMRFQNVYGPGQSLQNPYTGILSIFSSLIRQGRPINVFEDGLESRDFVYIDDVVEATIRGILHNDENGGVFNVGVGVPTTVLEVAKTLMQHYGKEVKLNISGNYRLGDIRHNFADISHIQSVLGYKPKVMFSEGIGRFAAWVKEQNVMVSDYDGSLAEMADRGLLKQ</sequence>
<dbReference type="Proteomes" id="UP000198670">
    <property type="component" value="Unassembled WGS sequence"/>
</dbReference>
<dbReference type="OrthoDB" id="9801785at2"/>
<dbReference type="InterPro" id="IPR001509">
    <property type="entry name" value="Epimerase_deHydtase"/>
</dbReference>
<dbReference type="EMBL" id="FOQO01000007">
    <property type="protein sequence ID" value="SFJ02659.1"/>
    <property type="molecule type" value="Genomic_DNA"/>
</dbReference>
<evidence type="ECO:0000259" key="2">
    <source>
        <dbReference type="Pfam" id="PF01370"/>
    </source>
</evidence>
<dbReference type="PANTHER" id="PTHR43000">
    <property type="entry name" value="DTDP-D-GLUCOSE 4,6-DEHYDRATASE-RELATED"/>
    <property type="match status" value="1"/>
</dbReference>
<dbReference type="Gene3D" id="3.40.50.720">
    <property type="entry name" value="NAD(P)-binding Rossmann-like Domain"/>
    <property type="match status" value="1"/>
</dbReference>
<evidence type="ECO:0000256" key="1">
    <source>
        <dbReference type="ARBA" id="ARBA00007637"/>
    </source>
</evidence>
<organism evidence="3 4">
    <name type="scientific">Parapedobacter indicus</name>
    <dbReference type="NCBI Taxonomy" id="1477437"/>
    <lineage>
        <taxon>Bacteria</taxon>
        <taxon>Pseudomonadati</taxon>
        <taxon>Bacteroidota</taxon>
        <taxon>Sphingobacteriia</taxon>
        <taxon>Sphingobacteriales</taxon>
        <taxon>Sphingobacteriaceae</taxon>
        <taxon>Parapedobacter</taxon>
    </lineage>
</organism>
<evidence type="ECO:0000313" key="4">
    <source>
        <dbReference type="Proteomes" id="UP000198670"/>
    </source>
</evidence>
<feature type="domain" description="NAD-dependent epimerase/dehydratase" evidence="2">
    <location>
        <begin position="176"/>
        <end position="286"/>
    </location>
</feature>
<comment type="similarity">
    <text evidence="1">Belongs to the NAD(P)-dependent epimerase/dehydratase family.</text>
</comment>
<name>A0A1I3N094_9SPHI</name>
<dbReference type="Pfam" id="PF01370">
    <property type="entry name" value="Epimerase"/>
    <property type="match status" value="2"/>
</dbReference>
<dbReference type="PRINTS" id="PR01713">
    <property type="entry name" value="NUCEPIMERASE"/>
</dbReference>
<evidence type="ECO:0000313" key="3">
    <source>
        <dbReference type="EMBL" id="SFJ02659.1"/>
    </source>
</evidence>